<sequence>MITSVFNKSKPINFILVLVFVITVFVIANFNTLFNFTESILKILSKLLLIVFLVFLVDFIVSKNNLTQRNSYAIMAFGILLALFPNILNNMDLLLANLFIVFALRRIISLSSKKSIKKKLFDASFWIALATLFYFWAILFFAIIIVALIYYSQNDLKNIIIPFVGIATVAMFLSMYNIILYDVFIRPSNFERFASLDYTAYNSSEYILKLTVLFTSFVWTVIYYFRSLSEKNKKNRPSFYLIAWASIIAILISIISPTKNGSEFIFLLAPFSIILGNYIEAISEKWFKEVFVGALIATPIIGLIL</sequence>
<feature type="transmembrane region" description="Helical" evidence="1">
    <location>
        <begin position="264"/>
        <end position="280"/>
    </location>
</feature>
<keyword evidence="1" id="KW-1133">Transmembrane helix</keyword>
<dbReference type="RefSeq" id="WP_224477300.1">
    <property type="nucleotide sequence ID" value="NZ_JAIUJS010000002.1"/>
</dbReference>
<keyword evidence="1" id="KW-0812">Transmembrane</keyword>
<dbReference type="InterPro" id="IPR045625">
    <property type="entry name" value="DUF6427"/>
</dbReference>
<feature type="transmembrane region" description="Helical" evidence="1">
    <location>
        <begin position="94"/>
        <end position="111"/>
    </location>
</feature>
<dbReference type="Proteomes" id="UP001198402">
    <property type="component" value="Unassembled WGS sequence"/>
</dbReference>
<feature type="transmembrane region" description="Helical" evidence="1">
    <location>
        <begin position="40"/>
        <end position="60"/>
    </location>
</feature>
<feature type="transmembrane region" description="Helical" evidence="1">
    <location>
        <begin position="72"/>
        <end position="88"/>
    </location>
</feature>
<name>A0ABS7XZ16_9FLAO</name>
<reference evidence="3" key="1">
    <citation type="submission" date="2023-07" db="EMBL/GenBank/DDBJ databases">
        <authorList>
            <person name="Yue Y."/>
        </authorList>
    </citation>
    <scope>NUCLEOTIDE SEQUENCE [LARGE SCALE GENOMIC DNA]</scope>
    <source>
        <strain evidence="3">2Y89</strain>
    </source>
</reference>
<dbReference type="EMBL" id="JAIUJS010000002">
    <property type="protein sequence ID" value="MCA0152360.1"/>
    <property type="molecule type" value="Genomic_DNA"/>
</dbReference>
<evidence type="ECO:0000313" key="2">
    <source>
        <dbReference type="EMBL" id="MCA0152360.1"/>
    </source>
</evidence>
<protein>
    <submittedName>
        <fullName evidence="2">DUF6427 family protein</fullName>
    </submittedName>
</protein>
<feature type="transmembrane region" description="Helical" evidence="1">
    <location>
        <begin position="159"/>
        <end position="185"/>
    </location>
</feature>
<evidence type="ECO:0000313" key="3">
    <source>
        <dbReference type="Proteomes" id="UP001198402"/>
    </source>
</evidence>
<dbReference type="Pfam" id="PF19992">
    <property type="entry name" value="DUF6427"/>
    <property type="match status" value="1"/>
</dbReference>
<accession>A0ABS7XZ16</accession>
<feature type="transmembrane region" description="Helical" evidence="1">
    <location>
        <begin position="206"/>
        <end position="225"/>
    </location>
</feature>
<organism evidence="2 3">
    <name type="scientific">Winogradskyella vincentii</name>
    <dbReference type="NCBI Taxonomy" id="2877122"/>
    <lineage>
        <taxon>Bacteria</taxon>
        <taxon>Pseudomonadati</taxon>
        <taxon>Bacteroidota</taxon>
        <taxon>Flavobacteriia</taxon>
        <taxon>Flavobacteriales</taxon>
        <taxon>Flavobacteriaceae</taxon>
        <taxon>Winogradskyella</taxon>
    </lineage>
</organism>
<comment type="caution">
    <text evidence="2">The sequence shown here is derived from an EMBL/GenBank/DDBJ whole genome shotgun (WGS) entry which is preliminary data.</text>
</comment>
<gene>
    <name evidence="2" type="ORF">LBV24_03970</name>
</gene>
<feature type="transmembrane region" description="Helical" evidence="1">
    <location>
        <begin position="123"/>
        <end position="153"/>
    </location>
</feature>
<proteinExistence type="predicted"/>
<keyword evidence="3" id="KW-1185">Reference proteome</keyword>
<feature type="transmembrane region" description="Helical" evidence="1">
    <location>
        <begin position="237"/>
        <end position="257"/>
    </location>
</feature>
<evidence type="ECO:0000256" key="1">
    <source>
        <dbReference type="SAM" id="Phobius"/>
    </source>
</evidence>
<keyword evidence="1" id="KW-0472">Membrane</keyword>
<feature type="transmembrane region" description="Helical" evidence="1">
    <location>
        <begin position="12"/>
        <end position="34"/>
    </location>
</feature>